<name>A0A556MIQ3_9FLAO</name>
<dbReference type="InterPro" id="IPR025324">
    <property type="entry name" value="DUF4230"/>
</dbReference>
<feature type="transmembrane region" description="Helical" evidence="1">
    <location>
        <begin position="12"/>
        <end position="30"/>
    </location>
</feature>
<dbReference type="EMBL" id="VLPL01000011">
    <property type="protein sequence ID" value="TSJ39797.1"/>
    <property type="molecule type" value="Genomic_DNA"/>
</dbReference>
<dbReference type="OrthoDB" id="9553382at2"/>
<reference evidence="2 3" key="1">
    <citation type="submission" date="2019-07" db="EMBL/GenBank/DDBJ databases">
        <authorList>
            <person name="Huq M.A."/>
        </authorList>
    </citation>
    <scope>NUCLEOTIDE SEQUENCE [LARGE SCALE GENOMIC DNA]</scope>
    <source>
        <strain evidence="2 3">MAH-3</strain>
    </source>
</reference>
<dbReference type="Pfam" id="PF14014">
    <property type="entry name" value="DUF4230"/>
    <property type="match status" value="1"/>
</dbReference>
<keyword evidence="1" id="KW-0812">Transmembrane</keyword>
<dbReference type="AlphaFoldDB" id="A0A556MIQ3"/>
<sequence>MKLQKIKEIRTLIIRLVLVGLIAFGGYWVYQLFFKDKSEDEIVLEDTPLKVEQIRSILELNTLKFQDEAVVDTVEYYKSESEFYWGTLDKLTDPDQFKHGLHPSGIKRRLTLIVKGELLYGVDLKRKDFQFIPKDDTLTIVIPQPELLSVSLNPKGTEVYLENGEWKDYERAGLQRKARNKMIASGNRLKLPERAKVPLEKALRALIRTDKIVIIKFEK</sequence>
<accession>A0A556MIQ3</accession>
<dbReference type="Proteomes" id="UP000316008">
    <property type="component" value="Unassembled WGS sequence"/>
</dbReference>
<dbReference type="RefSeq" id="WP_144334465.1">
    <property type="nucleotide sequence ID" value="NZ_VLPL01000011.1"/>
</dbReference>
<evidence type="ECO:0000313" key="2">
    <source>
        <dbReference type="EMBL" id="TSJ39797.1"/>
    </source>
</evidence>
<proteinExistence type="predicted"/>
<evidence type="ECO:0000313" key="3">
    <source>
        <dbReference type="Proteomes" id="UP000316008"/>
    </source>
</evidence>
<organism evidence="2 3">
    <name type="scientific">Fluviicola chungangensis</name>
    <dbReference type="NCBI Taxonomy" id="2597671"/>
    <lineage>
        <taxon>Bacteria</taxon>
        <taxon>Pseudomonadati</taxon>
        <taxon>Bacteroidota</taxon>
        <taxon>Flavobacteriia</taxon>
        <taxon>Flavobacteriales</taxon>
        <taxon>Crocinitomicaceae</taxon>
        <taxon>Fluviicola</taxon>
    </lineage>
</organism>
<protein>
    <submittedName>
        <fullName evidence="2">DUF4230 domain-containing protein</fullName>
    </submittedName>
</protein>
<comment type="caution">
    <text evidence="2">The sequence shown here is derived from an EMBL/GenBank/DDBJ whole genome shotgun (WGS) entry which is preliminary data.</text>
</comment>
<keyword evidence="1" id="KW-1133">Transmembrane helix</keyword>
<keyword evidence="3" id="KW-1185">Reference proteome</keyword>
<gene>
    <name evidence="2" type="ORF">FO442_17230</name>
</gene>
<keyword evidence="1" id="KW-0472">Membrane</keyword>
<evidence type="ECO:0000256" key="1">
    <source>
        <dbReference type="SAM" id="Phobius"/>
    </source>
</evidence>